<gene>
    <name evidence="2" type="ORF">GCM10010387_08400</name>
</gene>
<keyword evidence="3" id="KW-1185">Reference proteome</keyword>
<dbReference type="AlphaFoldDB" id="A0A918PQX3"/>
<keyword evidence="1" id="KW-0472">Membrane</keyword>
<evidence type="ECO:0000313" key="3">
    <source>
        <dbReference type="Proteomes" id="UP000630936"/>
    </source>
</evidence>
<keyword evidence="1" id="KW-1133">Transmembrane helix</keyword>
<proteinExistence type="predicted"/>
<feature type="transmembrane region" description="Helical" evidence="1">
    <location>
        <begin position="16"/>
        <end position="32"/>
    </location>
</feature>
<name>A0A918PQX3_9ACTN</name>
<organism evidence="2 3">
    <name type="scientific">Streptomyces inusitatus</name>
    <dbReference type="NCBI Taxonomy" id="68221"/>
    <lineage>
        <taxon>Bacteria</taxon>
        <taxon>Bacillati</taxon>
        <taxon>Actinomycetota</taxon>
        <taxon>Actinomycetes</taxon>
        <taxon>Kitasatosporales</taxon>
        <taxon>Streptomycetaceae</taxon>
        <taxon>Streptomyces</taxon>
    </lineage>
</organism>
<accession>A0A918PQX3</accession>
<protein>
    <submittedName>
        <fullName evidence="2">Uncharacterized protein</fullName>
    </submittedName>
</protein>
<dbReference type="EMBL" id="BMWG01000002">
    <property type="protein sequence ID" value="GGZ18255.1"/>
    <property type="molecule type" value="Genomic_DNA"/>
</dbReference>
<dbReference type="RefSeq" id="WP_190121507.1">
    <property type="nucleotide sequence ID" value="NZ_BMWG01000002.1"/>
</dbReference>
<evidence type="ECO:0000256" key="1">
    <source>
        <dbReference type="SAM" id="Phobius"/>
    </source>
</evidence>
<evidence type="ECO:0000313" key="2">
    <source>
        <dbReference type="EMBL" id="GGZ18255.1"/>
    </source>
</evidence>
<comment type="caution">
    <text evidence="2">The sequence shown here is derived from an EMBL/GenBank/DDBJ whole genome shotgun (WGS) entry which is preliminary data.</text>
</comment>
<sequence length="82" mass="8513">MSVSAPGGAPSRRKDLIVTVALLSTMICAGALTLQRAIYPLTLLVGFLSALRGLGAPERVLAFRAFARAVADVSNRPTSSSL</sequence>
<reference evidence="2" key="1">
    <citation type="journal article" date="2014" name="Int. J. Syst. Evol. Microbiol.">
        <title>Complete genome sequence of Corynebacterium casei LMG S-19264T (=DSM 44701T), isolated from a smear-ripened cheese.</title>
        <authorList>
            <consortium name="US DOE Joint Genome Institute (JGI-PGF)"/>
            <person name="Walter F."/>
            <person name="Albersmeier A."/>
            <person name="Kalinowski J."/>
            <person name="Ruckert C."/>
        </authorList>
    </citation>
    <scope>NUCLEOTIDE SEQUENCE</scope>
    <source>
        <strain evidence="2">JCM 4988</strain>
    </source>
</reference>
<keyword evidence="1" id="KW-0812">Transmembrane</keyword>
<dbReference type="Proteomes" id="UP000630936">
    <property type="component" value="Unassembled WGS sequence"/>
</dbReference>
<reference evidence="2" key="2">
    <citation type="submission" date="2020-09" db="EMBL/GenBank/DDBJ databases">
        <authorList>
            <person name="Sun Q."/>
            <person name="Ohkuma M."/>
        </authorList>
    </citation>
    <scope>NUCLEOTIDE SEQUENCE</scope>
    <source>
        <strain evidence="2">JCM 4988</strain>
    </source>
</reference>